<feature type="transmembrane region" description="Helical" evidence="1">
    <location>
        <begin position="6"/>
        <end position="24"/>
    </location>
</feature>
<comment type="caution">
    <text evidence="2">The sequence shown here is derived from an EMBL/GenBank/DDBJ whole genome shotgun (WGS) entry which is preliminary data.</text>
</comment>
<accession>A0AAJ6NB17</accession>
<gene>
    <name evidence="2" type="ORF">QJU93_08905</name>
</gene>
<reference evidence="2" key="1">
    <citation type="journal article" date="2023" name="Front. Microbiol.">
        <title>Phylogeography and host specificity of Pasteurellaceae pathogenic to sea-farmed fish in the north-east Atlantic.</title>
        <authorList>
            <person name="Gulla S."/>
            <person name="Colquhoun D.J."/>
            <person name="Olsen A.B."/>
            <person name="Spilsberg B."/>
            <person name="Lagesen K."/>
            <person name="Aakesson C.P."/>
            <person name="Strom S."/>
            <person name="Manji F."/>
            <person name="Birkbeck T.H."/>
            <person name="Nilsen H.K."/>
        </authorList>
    </citation>
    <scope>NUCLEOTIDE SEQUENCE</scope>
    <source>
        <strain evidence="2">TW16_20</strain>
    </source>
</reference>
<name>A0AAJ6NB17_9PAST</name>
<feature type="transmembrane region" description="Helical" evidence="1">
    <location>
        <begin position="89"/>
        <end position="113"/>
    </location>
</feature>
<dbReference type="AlphaFoldDB" id="A0AAJ6NB17"/>
<feature type="transmembrane region" description="Helical" evidence="1">
    <location>
        <begin position="168"/>
        <end position="184"/>
    </location>
</feature>
<keyword evidence="1" id="KW-0812">Transmembrane</keyword>
<proteinExistence type="predicted"/>
<feature type="transmembrane region" description="Helical" evidence="1">
    <location>
        <begin position="59"/>
        <end position="77"/>
    </location>
</feature>
<evidence type="ECO:0000313" key="3">
    <source>
        <dbReference type="Proteomes" id="UP001236239"/>
    </source>
</evidence>
<dbReference type="Proteomes" id="UP001236239">
    <property type="component" value="Unassembled WGS sequence"/>
</dbReference>
<feature type="transmembrane region" description="Helical" evidence="1">
    <location>
        <begin position="36"/>
        <end position="53"/>
    </location>
</feature>
<feature type="transmembrane region" description="Helical" evidence="1">
    <location>
        <begin position="119"/>
        <end position="139"/>
    </location>
</feature>
<keyword evidence="1" id="KW-0472">Membrane</keyword>
<dbReference type="RefSeq" id="WP_306374772.1">
    <property type="nucleotide sequence ID" value="NZ_JASAYK010000008.1"/>
</dbReference>
<sequence>MGLVLQIWAAGFYLLNKFLFAVAEKKQGESRKKLKMGAWISYLIGVCAWIVILAGENNWIATAVEAGGIPAMLLGLYNTYHNNKKYNKYFNSFVLLFTYLSLALGFGYSIIIHNGVTRVSQVLEMGMVFGFLLGSYFMAKNNPKGWLFFMLMNVSAGTLMLLQDKLILVVQQLLSLSLVIYGYYSSQKKGRYNKKLKSI</sequence>
<keyword evidence="1" id="KW-1133">Transmembrane helix</keyword>
<evidence type="ECO:0000256" key="1">
    <source>
        <dbReference type="SAM" id="Phobius"/>
    </source>
</evidence>
<dbReference type="EMBL" id="JASAYQ010000016">
    <property type="protein sequence ID" value="MDP8173472.1"/>
    <property type="molecule type" value="Genomic_DNA"/>
</dbReference>
<evidence type="ECO:0000313" key="2">
    <source>
        <dbReference type="EMBL" id="MDP8173472.1"/>
    </source>
</evidence>
<protein>
    <submittedName>
        <fullName evidence="2">Uncharacterized protein</fullName>
    </submittedName>
</protein>
<feature type="transmembrane region" description="Helical" evidence="1">
    <location>
        <begin position="146"/>
        <end position="162"/>
    </location>
</feature>
<organism evidence="2 3">
    <name type="scientific">Phocoenobacter skyensis</name>
    <dbReference type="NCBI Taxonomy" id="97481"/>
    <lineage>
        <taxon>Bacteria</taxon>
        <taxon>Pseudomonadati</taxon>
        <taxon>Pseudomonadota</taxon>
        <taxon>Gammaproteobacteria</taxon>
        <taxon>Pasteurellales</taxon>
        <taxon>Pasteurellaceae</taxon>
        <taxon>Phocoenobacter</taxon>
    </lineage>
</organism>